<protein>
    <submittedName>
        <fullName evidence="2">Uncharacterized protein</fullName>
    </submittedName>
</protein>
<evidence type="ECO:0000313" key="3">
    <source>
        <dbReference type="Proteomes" id="UP000518752"/>
    </source>
</evidence>
<keyword evidence="1" id="KW-1133">Transmembrane helix</keyword>
<dbReference type="EMBL" id="JAACJN010000093">
    <property type="protein sequence ID" value="KAF5375980.1"/>
    <property type="molecule type" value="Genomic_DNA"/>
</dbReference>
<keyword evidence="3" id="KW-1185">Reference proteome</keyword>
<keyword evidence="1" id="KW-0812">Transmembrane</keyword>
<organism evidence="2 3">
    <name type="scientific">Collybiopsis confluens</name>
    <dbReference type="NCBI Taxonomy" id="2823264"/>
    <lineage>
        <taxon>Eukaryota</taxon>
        <taxon>Fungi</taxon>
        <taxon>Dikarya</taxon>
        <taxon>Basidiomycota</taxon>
        <taxon>Agaricomycotina</taxon>
        <taxon>Agaricomycetes</taxon>
        <taxon>Agaricomycetidae</taxon>
        <taxon>Agaricales</taxon>
        <taxon>Marasmiineae</taxon>
        <taxon>Omphalotaceae</taxon>
        <taxon>Collybiopsis</taxon>
    </lineage>
</organism>
<comment type="caution">
    <text evidence="2">The sequence shown here is derived from an EMBL/GenBank/DDBJ whole genome shotgun (WGS) entry which is preliminary data.</text>
</comment>
<dbReference type="Proteomes" id="UP000518752">
    <property type="component" value="Unassembled WGS sequence"/>
</dbReference>
<gene>
    <name evidence="2" type="ORF">D9757_008821</name>
</gene>
<feature type="transmembrane region" description="Helical" evidence="1">
    <location>
        <begin position="245"/>
        <end position="270"/>
    </location>
</feature>
<name>A0A8H5LZQ9_9AGAR</name>
<proteinExistence type="predicted"/>
<evidence type="ECO:0000313" key="2">
    <source>
        <dbReference type="EMBL" id="KAF5375980.1"/>
    </source>
</evidence>
<feature type="transmembrane region" description="Helical" evidence="1">
    <location>
        <begin position="104"/>
        <end position="124"/>
    </location>
</feature>
<feature type="transmembrane region" description="Helical" evidence="1">
    <location>
        <begin position="291"/>
        <end position="317"/>
    </location>
</feature>
<keyword evidence="1" id="KW-0472">Membrane</keyword>
<feature type="transmembrane region" description="Helical" evidence="1">
    <location>
        <begin position="58"/>
        <end position="79"/>
    </location>
</feature>
<dbReference type="AlphaFoldDB" id="A0A8H5LZQ9"/>
<sequence>MMEGHGPTDVSLQGISGEERRPISLLSPTVFVLLSNVPLEAEEMEHNVSTNDFHAIKAFVSLQFFGMIGMFILLSSALLSQTRILRRVRAASTPNEVIIRSRTWFSFCISWIISCFSYCLLFFAGKQMDPSQPPSYGLCLTQAALIYSSPPLRDNFCTLLRSVVDVPGCFDGEESWAGKNDEDFVPCYPVCDVASYNGRTSHCQLILVTQAFVQLIIVFQTGGVQPDIVERNLVNDPFCVMKPNAIPIVISLLTLMFALAVLGMLVLLSVKLHRTRKENAHWNPSRNQEQLVALTIRMMVFGFCGVIAMVISTVFLFNRSPGVKSDLALAILPPIGVIVFGSQKDFLRFWSGLFTSFARSVCPCLCSPRQQPVEQLKSQDKSKAQSHPEVLEMEIVPQGGIDDGTFLVLPHDEERGLVSPRRMRLNVE</sequence>
<evidence type="ECO:0000256" key="1">
    <source>
        <dbReference type="SAM" id="Phobius"/>
    </source>
</evidence>
<accession>A0A8H5LZQ9</accession>
<reference evidence="2 3" key="1">
    <citation type="journal article" date="2020" name="ISME J.">
        <title>Uncovering the hidden diversity of litter-decomposition mechanisms in mushroom-forming fungi.</title>
        <authorList>
            <person name="Floudas D."/>
            <person name="Bentzer J."/>
            <person name="Ahren D."/>
            <person name="Johansson T."/>
            <person name="Persson P."/>
            <person name="Tunlid A."/>
        </authorList>
    </citation>
    <scope>NUCLEOTIDE SEQUENCE [LARGE SCALE GENOMIC DNA]</scope>
    <source>
        <strain evidence="2 3">CBS 406.79</strain>
    </source>
</reference>
<dbReference type="OrthoDB" id="2988301at2759"/>